<dbReference type="GO" id="GO:0032259">
    <property type="term" value="P:methylation"/>
    <property type="evidence" value="ECO:0007669"/>
    <property type="project" value="UniProtKB-KW"/>
</dbReference>
<dbReference type="SUPFAM" id="SSF53335">
    <property type="entry name" value="S-adenosyl-L-methionine-dependent methyltransferases"/>
    <property type="match status" value="1"/>
</dbReference>
<name>A0A1D1ZLS5_9ARAE</name>
<dbReference type="AlphaFoldDB" id="A0A1D1ZLS5"/>
<gene>
    <name evidence="2" type="primary">mettl21b_1</name>
    <name evidence="2" type="ORF">g.55769</name>
</gene>
<dbReference type="Gene3D" id="3.40.50.150">
    <property type="entry name" value="Vaccinia Virus protein VP39"/>
    <property type="match status" value="1"/>
</dbReference>
<dbReference type="PANTHER" id="PTHR14614:SF109">
    <property type="entry name" value="RIBOSOMAL LYSINE N-METHYLTRANSFERASE 5"/>
    <property type="match status" value="1"/>
</dbReference>
<dbReference type="PANTHER" id="PTHR14614">
    <property type="entry name" value="HEPATOCELLULAR CARCINOMA-ASSOCIATED ANTIGEN"/>
    <property type="match status" value="1"/>
</dbReference>
<dbReference type="GO" id="GO:0008168">
    <property type="term" value="F:methyltransferase activity"/>
    <property type="evidence" value="ECO:0007669"/>
    <property type="project" value="UniProtKB-KW"/>
</dbReference>
<dbReference type="EMBL" id="GDJX01000020">
    <property type="protein sequence ID" value="JAT67916.1"/>
    <property type="molecule type" value="Transcribed_RNA"/>
</dbReference>
<accession>A0A1D1ZLS5</accession>
<evidence type="ECO:0000313" key="2">
    <source>
        <dbReference type="EMBL" id="JAT67916.1"/>
    </source>
</evidence>
<dbReference type="InterPro" id="IPR029063">
    <property type="entry name" value="SAM-dependent_MTases_sf"/>
</dbReference>
<dbReference type="InterPro" id="IPR019410">
    <property type="entry name" value="Methyltransf_16"/>
</dbReference>
<keyword evidence="2" id="KW-0489">Methyltransferase</keyword>
<organism evidence="2">
    <name type="scientific">Anthurium amnicola</name>
    <dbReference type="NCBI Taxonomy" id="1678845"/>
    <lineage>
        <taxon>Eukaryota</taxon>
        <taxon>Viridiplantae</taxon>
        <taxon>Streptophyta</taxon>
        <taxon>Embryophyta</taxon>
        <taxon>Tracheophyta</taxon>
        <taxon>Spermatophyta</taxon>
        <taxon>Magnoliopsida</taxon>
        <taxon>Liliopsida</taxon>
        <taxon>Araceae</taxon>
        <taxon>Pothoideae</taxon>
        <taxon>Potheae</taxon>
        <taxon>Anthurium</taxon>
    </lineage>
</organism>
<protein>
    <submittedName>
        <fullName evidence="2">Methyltransferase-like protein 21B</fullName>
    </submittedName>
</protein>
<evidence type="ECO:0000256" key="1">
    <source>
        <dbReference type="SAM" id="MobiDB-lite"/>
    </source>
</evidence>
<proteinExistence type="predicted"/>
<sequence length="292" mass="31507">MEATGEEEGEDAGGATADTPDPELTAQMGSYAAEVRLVDDAAGEIMLLWAIQQPTLARPNAFARQSSLELRLDACGHQLTICQSPSSMSNPGVTGAVMWDSGVVLGKFLENAVDLGRLLLQGKKVIELGSGCGLVGCMAALMGARVILTDLPDRLRLLKKNVELNVKGGNARGSAEVCELTWGDDLESELIEPLPEFVLGSDVIYSEAAVLALLSTLRQLCGNYTTIFLAGELRNDAVLEYFLEAAMENFLIGCIDQTQWHPDNRSRRVAVFVLVKKLDKLEYLPSSTDALF</sequence>
<dbReference type="Pfam" id="PF10294">
    <property type="entry name" value="Methyltransf_16"/>
    <property type="match status" value="1"/>
</dbReference>
<feature type="region of interest" description="Disordered" evidence="1">
    <location>
        <begin position="1"/>
        <end position="24"/>
    </location>
</feature>
<keyword evidence="2" id="KW-0808">Transferase</keyword>
<reference evidence="2" key="1">
    <citation type="submission" date="2015-07" db="EMBL/GenBank/DDBJ databases">
        <title>Transcriptome Assembly of Anthurium amnicola.</title>
        <authorList>
            <person name="Suzuki J."/>
        </authorList>
    </citation>
    <scope>NUCLEOTIDE SEQUENCE</scope>
</reference>
<feature type="compositionally biased region" description="Acidic residues" evidence="1">
    <location>
        <begin position="1"/>
        <end position="11"/>
    </location>
</feature>